<protein>
    <submittedName>
        <fullName evidence="2">ROK family protein</fullName>
    </submittedName>
</protein>
<comment type="similarity">
    <text evidence="1">Belongs to the ROK (NagC/XylR) family.</text>
</comment>
<gene>
    <name evidence="2" type="ORF">CLORAM_00050</name>
</gene>
<dbReference type="SUPFAM" id="SSF53067">
    <property type="entry name" value="Actin-like ATPase domain"/>
    <property type="match status" value="1"/>
</dbReference>
<sequence>MKGDNMNYLTLDIGGSSIKYALLNETGEFIEKGSTIAPHQSIEQFVEVIGELYDKYAEQIVGMAISMPGAIDPQKGFAYTGGAYKYIKDMEIVKILQERCPLPITIGNDAKCAANAEVGFGCLKDVDDAAVIILGTGIGGCIVRDGKVHIGKHFSSGEFSWMRTNGEDGNNPECVWAATNGIPGLLKAVQESVGTKEQYNGKEIFEMANSGDKKVLAGLDKFCNRLAVQIYNLQALFDPEKIAIGGGISAQPLLLELVEKHIEEMYQTGLKANSPIARPVVVPCQYRNDANLLGAFYQHLHTCKKN</sequence>
<dbReference type="Gene3D" id="3.30.420.40">
    <property type="match status" value="2"/>
</dbReference>
<comment type="caution">
    <text evidence="2">The sequence shown here is derived from an EMBL/GenBank/DDBJ whole genome shotgun (WGS) entry which is preliminary data.</text>
</comment>
<dbReference type="PANTHER" id="PTHR18964">
    <property type="entry name" value="ROK (REPRESSOR, ORF, KINASE) FAMILY"/>
    <property type="match status" value="1"/>
</dbReference>
<proteinExistence type="inferred from homology"/>
<dbReference type="eggNOG" id="COG1940">
    <property type="taxonomic scope" value="Bacteria"/>
</dbReference>
<dbReference type="HOGENOM" id="CLU_036604_0_2_9"/>
<keyword evidence="3" id="KW-1185">Reference proteome</keyword>
<reference evidence="2" key="1">
    <citation type="submission" date="2007-11" db="EMBL/GenBank/DDBJ databases">
        <authorList>
            <person name="Fulton L."/>
            <person name="Clifton S."/>
            <person name="Fulton B."/>
            <person name="Xu J."/>
            <person name="Minx P."/>
            <person name="Pepin K.H."/>
            <person name="Johnson M."/>
            <person name="Thiruvilangam P."/>
            <person name="Bhonagiri V."/>
            <person name="Nash W.E."/>
            <person name="Mardis E.R."/>
            <person name="Wilson R.K."/>
        </authorList>
    </citation>
    <scope>NUCLEOTIDE SEQUENCE [LARGE SCALE GENOMIC DNA]</scope>
    <source>
        <strain evidence="2">DSM 1402</strain>
    </source>
</reference>
<accession>B0N0K2</accession>
<evidence type="ECO:0000313" key="3">
    <source>
        <dbReference type="Proteomes" id="UP000005798"/>
    </source>
</evidence>
<dbReference type="InterPro" id="IPR043129">
    <property type="entry name" value="ATPase_NBD"/>
</dbReference>
<dbReference type="InterPro" id="IPR000600">
    <property type="entry name" value="ROK"/>
</dbReference>
<reference evidence="2" key="2">
    <citation type="submission" date="2014-06" db="EMBL/GenBank/DDBJ databases">
        <title>Draft genome sequence of Clostridium ramosum(DSM 1402).</title>
        <authorList>
            <person name="Sudarsanam P."/>
            <person name="Ley R."/>
            <person name="Guruge J."/>
            <person name="Turnbaugh P.J."/>
            <person name="Mahowald M."/>
            <person name="Liep D."/>
            <person name="Gordon J."/>
        </authorList>
    </citation>
    <scope>NUCLEOTIDE SEQUENCE</scope>
    <source>
        <strain evidence="2">DSM 1402</strain>
    </source>
</reference>
<evidence type="ECO:0000256" key="1">
    <source>
        <dbReference type="ARBA" id="ARBA00006479"/>
    </source>
</evidence>
<name>B0N0K2_9FIRM</name>
<evidence type="ECO:0000313" key="2">
    <source>
        <dbReference type="EMBL" id="EDS19959.1"/>
    </source>
</evidence>
<dbReference type="PANTHER" id="PTHR18964:SF170">
    <property type="entry name" value="SUGAR KINASE"/>
    <property type="match status" value="1"/>
</dbReference>
<dbReference type="EMBL" id="ABFX02000002">
    <property type="protein sequence ID" value="EDS19959.1"/>
    <property type="molecule type" value="Genomic_DNA"/>
</dbReference>
<dbReference type="Proteomes" id="UP000005798">
    <property type="component" value="Unassembled WGS sequence"/>
</dbReference>
<dbReference type="AlphaFoldDB" id="B0N0K2"/>
<organism evidence="2 3">
    <name type="scientific">Thomasclavelia ramosa DSM 1402</name>
    <dbReference type="NCBI Taxonomy" id="445974"/>
    <lineage>
        <taxon>Bacteria</taxon>
        <taxon>Bacillati</taxon>
        <taxon>Bacillota</taxon>
        <taxon>Erysipelotrichia</taxon>
        <taxon>Erysipelotrichales</taxon>
        <taxon>Coprobacillaceae</taxon>
        <taxon>Thomasclavelia</taxon>
    </lineage>
</organism>
<dbReference type="CDD" id="cd24152">
    <property type="entry name" value="ASKHA_NBD_ROK-like"/>
    <property type="match status" value="1"/>
</dbReference>
<dbReference type="Pfam" id="PF00480">
    <property type="entry name" value="ROK"/>
    <property type="match status" value="1"/>
</dbReference>